<feature type="transmembrane region" description="Helical" evidence="7">
    <location>
        <begin position="512"/>
        <end position="535"/>
    </location>
</feature>
<feature type="domain" description="ABC3 transporter permease C-terminal" evidence="8">
    <location>
        <begin position="960"/>
        <end position="1078"/>
    </location>
</feature>
<evidence type="ECO:0000259" key="8">
    <source>
        <dbReference type="Pfam" id="PF02687"/>
    </source>
</evidence>
<feature type="domain" description="ABC3 transporter permease C-terminal" evidence="8">
    <location>
        <begin position="310"/>
        <end position="432"/>
    </location>
</feature>
<feature type="transmembrane region" description="Helical" evidence="7">
    <location>
        <begin position="1002"/>
        <end position="1026"/>
    </location>
</feature>
<feature type="transmembrane region" description="Helical" evidence="7">
    <location>
        <begin position="308"/>
        <end position="331"/>
    </location>
</feature>
<feature type="transmembrane region" description="Helical" evidence="7">
    <location>
        <begin position="52"/>
        <end position="71"/>
    </location>
</feature>
<dbReference type="GO" id="GO:0022857">
    <property type="term" value="F:transmembrane transporter activity"/>
    <property type="evidence" value="ECO:0007669"/>
    <property type="project" value="TreeGrafter"/>
</dbReference>
<dbReference type="PANTHER" id="PTHR30572">
    <property type="entry name" value="MEMBRANE COMPONENT OF TRANSPORTER-RELATED"/>
    <property type="match status" value="1"/>
</dbReference>
<feature type="transmembrane region" description="Helical" evidence="7">
    <location>
        <begin position="586"/>
        <end position="609"/>
    </location>
</feature>
<organism evidence="9">
    <name type="scientific">Thermogemmatispora argillosa</name>
    <dbReference type="NCBI Taxonomy" id="2045280"/>
    <lineage>
        <taxon>Bacteria</taxon>
        <taxon>Bacillati</taxon>
        <taxon>Chloroflexota</taxon>
        <taxon>Ktedonobacteria</taxon>
        <taxon>Thermogemmatisporales</taxon>
        <taxon>Thermogemmatisporaceae</taxon>
        <taxon>Thermogemmatispora</taxon>
    </lineage>
</organism>
<evidence type="ECO:0000313" key="9">
    <source>
        <dbReference type="EMBL" id="BBH93709.1"/>
    </source>
</evidence>
<protein>
    <recommendedName>
        <fullName evidence="8">ABC3 transporter permease C-terminal domain-containing protein</fullName>
    </recommendedName>
</protein>
<reference evidence="9" key="1">
    <citation type="submission" date="2018-12" db="EMBL/GenBank/DDBJ databases">
        <title>Novel natural products biosynthetic potential of the class Ktedonobacteria.</title>
        <authorList>
            <person name="Zheng Y."/>
            <person name="Saitou A."/>
            <person name="Wang C.M."/>
            <person name="Toyoda A."/>
            <person name="Minakuchi Y."/>
            <person name="Sekiguchi Y."/>
            <person name="Ueda K."/>
            <person name="Takano H."/>
            <person name="Sakai Y."/>
            <person name="Yokota A."/>
            <person name="Yabe S."/>
        </authorList>
    </citation>
    <scope>NUCLEOTIDE SEQUENCE</scope>
    <source>
        <strain evidence="9">A3-2</strain>
    </source>
</reference>
<dbReference type="EMBL" id="AP019377">
    <property type="protein sequence ID" value="BBH93709.1"/>
    <property type="molecule type" value="Genomic_DNA"/>
</dbReference>
<dbReference type="AlphaFoldDB" id="A0A455T2U1"/>
<evidence type="ECO:0000256" key="4">
    <source>
        <dbReference type="ARBA" id="ARBA00022989"/>
    </source>
</evidence>
<keyword evidence="5 7" id="KW-0472">Membrane</keyword>
<feature type="transmembrane region" description="Helical" evidence="7">
    <location>
        <begin position="407"/>
        <end position="428"/>
    </location>
</feature>
<evidence type="ECO:0000256" key="6">
    <source>
        <dbReference type="ARBA" id="ARBA00038076"/>
    </source>
</evidence>
<feature type="transmembrane region" description="Helical" evidence="7">
    <location>
        <begin position="485"/>
        <end position="506"/>
    </location>
</feature>
<feature type="transmembrane region" description="Helical" evidence="7">
    <location>
        <begin position="547"/>
        <end position="566"/>
    </location>
</feature>
<evidence type="ECO:0000256" key="7">
    <source>
        <dbReference type="SAM" id="Phobius"/>
    </source>
</evidence>
<evidence type="ECO:0000256" key="3">
    <source>
        <dbReference type="ARBA" id="ARBA00022692"/>
    </source>
</evidence>
<feature type="transmembrane region" description="Helical" evidence="7">
    <location>
        <begin position="1046"/>
        <end position="1069"/>
    </location>
</feature>
<feature type="transmembrane region" description="Helical" evidence="7">
    <location>
        <begin position="12"/>
        <end position="32"/>
    </location>
</feature>
<comment type="similarity">
    <text evidence="6">Belongs to the ABC-4 integral membrane protein family.</text>
</comment>
<evidence type="ECO:0000256" key="1">
    <source>
        <dbReference type="ARBA" id="ARBA00004651"/>
    </source>
</evidence>
<feature type="transmembrane region" description="Helical" evidence="7">
    <location>
        <begin position="645"/>
        <end position="665"/>
    </location>
</feature>
<proteinExistence type="inferred from homology"/>
<evidence type="ECO:0000256" key="5">
    <source>
        <dbReference type="ARBA" id="ARBA00023136"/>
    </source>
</evidence>
<dbReference type="GO" id="GO:0005886">
    <property type="term" value="C:plasma membrane"/>
    <property type="evidence" value="ECO:0007669"/>
    <property type="project" value="UniProtKB-SubCell"/>
</dbReference>
<name>A0A455T2U1_9CHLR</name>
<sequence length="1086" mass="118026">MTELFGIPLDTLSTILLIVTLAIVALVLLLALSNRLFFKIGVRNIPRRRMQMVLIIFALMLSTTLLSSALATGDVITGAVRSVATYNVGNVDETIEGGSGDLGFFDASIYYRLREQVRDDPDIAALGAAIMEHDLLVADQTSRQVRSGVTALAAIPGSEDGFGGIVAENGQGHLHLASLGRNEVYLNRSLAQLLNAHAGDRLYLYSQRWPGRRYEVRVRAIAASSGMIGETPFIVSQVQLFRQIEQCGDAITQIFVANRGSDGPDSIAISDRVTEKLEQLIPRNVHVIEVKKLAILNSEKAQDIFSRIFMLFSLFIVAIGMLLIFLIFVLLAAERRVEMGMARAVGVLRRHLVLTFLFEGAVYDLLASFIGLALGVIIGALLVLLLGPVLARFDFPLKLTFQPRSLLIAYCLGTIFTFCAVTVSAWLVSRMTVVEALRNLPEPERRPRTLKELLSLLALVGKALRQRRRRLFSYLGELCIEGGRALVLAGLLPLLGGLWLLSYGLAERLVAPFSLGFSLLVIGGCLLLKTVAVALSPARHRPRVRRLCDRLVPAIAGLSICAYWAVPFDLFASLGLVRFRSSIEVFFLAGFMMTLGVVWALISNGELLVKPLLALSRLLRPRLHLLARLMASYPLHYRFRMGLSVTMFSLVVFALTVMTVITAAMQHSYADINLQTGGYDIQAIPYFRPLLSGQGRQAPDEQLRTILARHGIDPGDFSALGVRTTTLVGVIQPTAPQPAWRLYPAQVISGSFLQGYGLHLVARARGFSSDAAVWRALQEHPNYALIDSSALEASLGARSSPGVYDPSAPTANEAGVPLTPPGLDPYYAFALSGISLGETSFTPQSVWVTRSPTSNEDLSSALLNASVAKLTIIGVVDNSNGDHFGLYISQRLYGSITVDDDHPEVQAYYFKVAPGHDKRALALQLGSAFLDDGLETTVLEDAIWEVRGPRILLSDIMIGIVGLALLLGVAALAITGTRAVIERRQQIGMLRALGCSRRLVRGAFLGESLLVAVLGSLIGLVLGLLLARNLFAANFFERYQTGLVFVIPWGHLALIVGIALGAALLAALLPAWQAGRVTPIEALRYQ</sequence>
<dbReference type="PANTHER" id="PTHR30572:SF4">
    <property type="entry name" value="ABC TRANSPORTER PERMEASE YTRF"/>
    <property type="match status" value="1"/>
</dbReference>
<dbReference type="InterPro" id="IPR003838">
    <property type="entry name" value="ABC3_permease_C"/>
</dbReference>
<evidence type="ECO:0000256" key="2">
    <source>
        <dbReference type="ARBA" id="ARBA00022475"/>
    </source>
</evidence>
<dbReference type="InterPro" id="IPR050250">
    <property type="entry name" value="Macrolide_Exporter_MacB"/>
</dbReference>
<comment type="subcellular location">
    <subcellularLocation>
        <location evidence="1">Cell membrane</location>
        <topology evidence="1">Multi-pass membrane protein</topology>
    </subcellularLocation>
</comment>
<feature type="transmembrane region" description="Helical" evidence="7">
    <location>
        <begin position="376"/>
        <end position="395"/>
    </location>
</feature>
<feature type="transmembrane region" description="Helical" evidence="7">
    <location>
        <begin position="956"/>
        <end position="981"/>
    </location>
</feature>
<keyword evidence="4 7" id="KW-1133">Transmembrane helix</keyword>
<accession>A0A455T2U1</accession>
<keyword evidence="2" id="KW-1003">Cell membrane</keyword>
<dbReference type="Pfam" id="PF02687">
    <property type="entry name" value="FtsX"/>
    <property type="match status" value="2"/>
</dbReference>
<gene>
    <name evidence="9" type="ORF">KTA_19080</name>
</gene>
<keyword evidence="3 7" id="KW-0812">Transmembrane</keyword>